<comment type="caution">
    <text evidence="2">The sequence shown here is derived from an EMBL/GenBank/DDBJ whole genome shotgun (WGS) entry which is preliminary data.</text>
</comment>
<evidence type="ECO:0000256" key="1">
    <source>
        <dbReference type="SAM" id="Coils"/>
    </source>
</evidence>
<dbReference type="Proteomes" id="UP001367676">
    <property type="component" value="Unassembled WGS sequence"/>
</dbReference>
<evidence type="ECO:0000313" key="3">
    <source>
        <dbReference type="Proteomes" id="UP001367676"/>
    </source>
</evidence>
<dbReference type="EMBL" id="JBBCAQ010000028">
    <property type="protein sequence ID" value="KAK7585855.1"/>
    <property type="molecule type" value="Genomic_DNA"/>
</dbReference>
<protein>
    <submittedName>
        <fullName evidence="2">Uncharacterized protein</fullName>
    </submittedName>
</protein>
<accession>A0AAN9TDL9</accession>
<keyword evidence="3" id="KW-1185">Reference proteome</keyword>
<gene>
    <name evidence="2" type="ORF">V9T40_000034</name>
</gene>
<sequence length="333" mass="38673">MLIRGKLKYKYKATSTHSEGCSLGMEGAQQKINPAQLEIFKRLQRLQGSMVGGERVNDRELKEKRLKKKRAAEQRLNALAKIIAKVEDEESPHLVLKVYDDIQEELRAKTELLRKSKQRVKVLDREIQDLQSEFENERTDYLETIRRQERQMKLYSQIFDNILPALSKECNYRNLDRIKDEARWCEESQCWLLPSLMNARIKLPPAGGGRPIYSNSSDSEITYGEWSNPNNGHWSGGSSDSRTSSSPEIPVHRKFSLDQKFYNYDIENFAGNYFKPRRAAELLMQAKENAAKSINKWKGNVQIPPDMLPKRTNKIDLLPLIREKGNPYEKLQN</sequence>
<dbReference type="AlphaFoldDB" id="A0AAN9TDL9"/>
<organism evidence="2 3">
    <name type="scientific">Parthenolecanium corni</name>
    <dbReference type="NCBI Taxonomy" id="536013"/>
    <lineage>
        <taxon>Eukaryota</taxon>
        <taxon>Metazoa</taxon>
        <taxon>Ecdysozoa</taxon>
        <taxon>Arthropoda</taxon>
        <taxon>Hexapoda</taxon>
        <taxon>Insecta</taxon>
        <taxon>Pterygota</taxon>
        <taxon>Neoptera</taxon>
        <taxon>Paraneoptera</taxon>
        <taxon>Hemiptera</taxon>
        <taxon>Sternorrhyncha</taxon>
        <taxon>Coccoidea</taxon>
        <taxon>Coccidae</taxon>
        <taxon>Parthenolecanium</taxon>
    </lineage>
</organism>
<keyword evidence="1" id="KW-0175">Coiled coil</keyword>
<evidence type="ECO:0000313" key="2">
    <source>
        <dbReference type="EMBL" id="KAK7585855.1"/>
    </source>
</evidence>
<reference evidence="2 3" key="1">
    <citation type="submission" date="2024-03" db="EMBL/GenBank/DDBJ databases">
        <title>Adaptation during the transition from Ophiocordyceps entomopathogen to insect associate is accompanied by gene loss and intensified selection.</title>
        <authorList>
            <person name="Ward C.M."/>
            <person name="Onetto C.A."/>
            <person name="Borneman A.R."/>
        </authorList>
    </citation>
    <scope>NUCLEOTIDE SEQUENCE [LARGE SCALE GENOMIC DNA]</scope>
    <source>
        <strain evidence="2">AWRI1</strain>
        <tissue evidence="2">Single Adult Female</tissue>
    </source>
</reference>
<proteinExistence type="predicted"/>
<feature type="coiled-coil region" evidence="1">
    <location>
        <begin position="69"/>
        <end position="151"/>
    </location>
</feature>
<name>A0AAN9TDL9_9HEMI</name>